<dbReference type="Gramene" id="OBART04G21870.1">
    <property type="protein sequence ID" value="OBART04G21870.1"/>
    <property type="gene ID" value="OBART04G21870"/>
</dbReference>
<organism evidence="1">
    <name type="scientific">Oryza barthii</name>
    <dbReference type="NCBI Taxonomy" id="65489"/>
    <lineage>
        <taxon>Eukaryota</taxon>
        <taxon>Viridiplantae</taxon>
        <taxon>Streptophyta</taxon>
        <taxon>Embryophyta</taxon>
        <taxon>Tracheophyta</taxon>
        <taxon>Spermatophyta</taxon>
        <taxon>Magnoliopsida</taxon>
        <taxon>Liliopsida</taxon>
        <taxon>Poales</taxon>
        <taxon>Poaceae</taxon>
        <taxon>BOP clade</taxon>
        <taxon>Oryzoideae</taxon>
        <taxon>Oryzeae</taxon>
        <taxon>Oryzinae</taxon>
        <taxon>Oryza</taxon>
    </lineage>
</organism>
<dbReference type="Proteomes" id="UP000026960">
    <property type="component" value="Chromosome 4"/>
</dbReference>
<accession>A0A0D3FZ04</accession>
<keyword evidence="2" id="KW-1185">Reference proteome</keyword>
<dbReference type="PaxDb" id="65489-OBART04G21870.1"/>
<evidence type="ECO:0000313" key="1">
    <source>
        <dbReference type="EnsemblPlants" id="OBART04G21870.1"/>
    </source>
</evidence>
<proteinExistence type="predicted"/>
<dbReference type="HOGENOM" id="CLU_1573029_0_0_1"/>
<reference evidence="1" key="2">
    <citation type="submission" date="2015-03" db="UniProtKB">
        <authorList>
            <consortium name="EnsemblPlants"/>
        </authorList>
    </citation>
    <scope>IDENTIFICATION</scope>
</reference>
<sequence length="170" mass="17349">MKVVWEVTDITVGVISGLWTRVVGRNNFPTYPRLLLALPSSIAFSPSRSSFLSPPPRLASAPLLLAAPHHFSSLRRASSRLASCAAAAVAAAPAAARALDSATTTGLAAARCGDGEEAGCADSGAAGAAGVDDATPTVDASSSLMLRPSLLSLLVVPATLLSQRTTRKLR</sequence>
<dbReference type="EnsemblPlants" id="OBART04G21870.1">
    <property type="protein sequence ID" value="OBART04G21870.1"/>
    <property type="gene ID" value="OBART04G21870"/>
</dbReference>
<protein>
    <submittedName>
        <fullName evidence="1">Uncharacterized protein</fullName>
    </submittedName>
</protein>
<reference evidence="1" key="1">
    <citation type="journal article" date="2009" name="Rice">
        <title>De Novo Next Generation Sequencing of Plant Genomes.</title>
        <authorList>
            <person name="Rounsley S."/>
            <person name="Marri P.R."/>
            <person name="Yu Y."/>
            <person name="He R."/>
            <person name="Sisneros N."/>
            <person name="Goicoechea J.L."/>
            <person name="Lee S.J."/>
            <person name="Angelova A."/>
            <person name="Kudrna D."/>
            <person name="Luo M."/>
            <person name="Affourtit J."/>
            <person name="Desany B."/>
            <person name="Knight J."/>
            <person name="Niazi F."/>
            <person name="Egholm M."/>
            <person name="Wing R.A."/>
        </authorList>
    </citation>
    <scope>NUCLEOTIDE SEQUENCE [LARGE SCALE GENOMIC DNA]</scope>
    <source>
        <strain evidence="1">cv. IRGC 105608</strain>
    </source>
</reference>
<dbReference type="AlphaFoldDB" id="A0A0D3FZ04"/>
<evidence type="ECO:0000313" key="2">
    <source>
        <dbReference type="Proteomes" id="UP000026960"/>
    </source>
</evidence>
<name>A0A0D3FZ04_9ORYZ</name>